<reference evidence="4 5" key="1">
    <citation type="submission" date="2019-04" db="EMBL/GenBank/DDBJ databases">
        <title>Bacillus caeni sp. nov., a bacterium isolated from mangrove sediment.</title>
        <authorList>
            <person name="Huang H."/>
            <person name="Mo K."/>
            <person name="Hu Y."/>
        </authorList>
    </citation>
    <scope>NUCLEOTIDE SEQUENCE [LARGE SCALE GENOMIC DNA]</scope>
    <source>
        <strain evidence="4 5">HB172195</strain>
    </source>
</reference>
<dbReference type="EC" id="1.1.1.47" evidence="4"/>
<dbReference type="PROSITE" id="PS00061">
    <property type="entry name" value="ADH_SHORT"/>
    <property type="match status" value="1"/>
</dbReference>
<evidence type="ECO:0000313" key="4">
    <source>
        <dbReference type="EMBL" id="TLS35350.1"/>
    </source>
</evidence>
<name>A0A5R9EZ43_9BACL</name>
<evidence type="ECO:0000256" key="1">
    <source>
        <dbReference type="ARBA" id="ARBA00006484"/>
    </source>
</evidence>
<gene>
    <name evidence="4" type="ORF">FCL54_20910</name>
</gene>
<dbReference type="InterPro" id="IPR020904">
    <property type="entry name" value="Sc_DH/Rdtase_CS"/>
</dbReference>
<dbReference type="RefSeq" id="WP_138129126.1">
    <property type="nucleotide sequence ID" value="NZ_SWLG01000023.1"/>
</dbReference>
<dbReference type="GO" id="GO:0047936">
    <property type="term" value="F:glucose 1-dehydrogenase [NAD(P)+] activity"/>
    <property type="evidence" value="ECO:0007669"/>
    <property type="project" value="UniProtKB-EC"/>
</dbReference>
<dbReference type="FunFam" id="3.40.50.720:FF:000084">
    <property type="entry name" value="Short-chain dehydrogenase reductase"/>
    <property type="match status" value="1"/>
</dbReference>
<comment type="caution">
    <text evidence="4">The sequence shown here is derived from an EMBL/GenBank/DDBJ whole genome shotgun (WGS) entry which is preliminary data.</text>
</comment>
<accession>A0A5R9EZ43</accession>
<keyword evidence="2 4" id="KW-0560">Oxidoreductase</keyword>
<dbReference type="InterPro" id="IPR036291">
    <property type="entry name" value="NAD(P)-bd_dom_sf"/>
</dbReference>
<dbReference type="SMART" id="SM00822">
    <property type="entry name" value="PKS_KR"/>
    <property type="match status" value="1"/>
</dbReference>
<dbReference type="NCBIfam" id="NF005559">
    <property type="entry name" value="PRK07231.1"/>
    <property type="match status" value="1"/>
</dbReference>
<comment type="similarity">
    <text evidence="1">Belongs to the short-chain dehydrogenases/reductases (SDR) family.</text>
</comment>
<dbReference type="InterPro" id="IPR057326">
    <property type="entry name" value="KR_dom"/>
</dbReference>
<dbReference type="InterPro" id="IPR002347">
    <property type="entry name" value="SDR_fam"/>
</dbReference>
<dbReference type="PANTHER" id="PTHR42760">
    <property type="entry name" value="SHORT-CHAIN DEHYDROGENASES/REDUCTASES FAMILY MEMBER"/>
    <property type="match status" value="1"/>
</dbReference>
<evidence type="ECO:0000256" key="2">
    <source>
        <dbReference type="ARBA" id="ARBA00023002"/>
    </source>
</evidence>
<dbReference type="PRINTS" id="PR00080">
    <property type="entry name" value="SDRFAMILY"/>
</dbReference>
<keyword evidence="5" id="KW-1185">Reference proteome</keyword>
<organism evidence="4 5">
    <name type="scientific">Exobacillus caeni</name>
    <dbReference type="NCBI Taxonomy" id="2574798"/>
    <lineage>
        <taxon>Bacteria</taxon>
        <taxon>Bacillati</taxon>
        <taxon>Bacillota</taxon>
        <taxon>Bacilli</taxon>
        <taxon>Bacillales</taxon>
        <taxon>Guptibacillaceae</taxon>
        <taxon>Exobacillus</taxon>
    </lineage>
</organism>
<proteinExistence type="inferred from homology"/>
<dbReference type="SUPFAM" id="SSF51735">
    <property type="entry name" value="NAD(P)-binding Rossmann-fold domains"/>
    <property type="match status" value="1"/>
</dbReference>
<dbReference type="AlphaFoldDB" id="A0A5R9EZ43"/>
<dbReference type="OrthoDB" id="9803333at2"/>
<sequence>MKNLFSVEKKVVLITGSTRGLGLSFARGFADSGAKVIINGRNQDAVDQTVSALDGDVTGFAFDVCDTESVKATINNIEEEVGPIDVLINNAGIHRRAPLEEMTMEDWNTVMDVNLNSVFYVSQCVFAKMKDRKKGKIINISSLNAEAARPTIGNYCASKGGLKMLTKSMATEWGKHNIQVNAIGPGYFQTELTKKLVEDQGFNSWVKSEVPQQRWGNPDELIGTAIYLASEASSYVNGHTVYVDGGWQSSL</sequence>
<dbReference type="Proteomes" id="UP000308230">
    <property type="component" value="Unassembled WGS sequence"/>
</dbReference>
<evidence type="ECO:0000313" key="5">
    <source>
        <dbReference type="Proteomes" id="UP000308230"/>
    </source>
</evidence>
<dbReference type="GO" id="GO:0008206">
    <property type="term" value="P:bile acid metabolic process"/>
    <property type="evidence" value="ECO:0007669"/>
    <property type="project" value="UniProtKB-ARBA"/>
</dbReference>
<feature type="domain" description="Ketoreductase" evidence="3">
    <location>
        <begin position="10"/>
        <end position="186"/>
    </location>
</feature>
<protein>
    <submittedName>
        <fullName evidence="4">Glucose 1-dehydrogenase</fullName>
        <ecNumber evidence="4">1.1.1.47</ecNumber>
    </submittedName>
</protein>
<dbReference type="Gene3D" id="3.40.50.720">
    <property type="entry name" value="NAD(P)-binding Rossmann-like Domain"/>
    <property type="match status" value="1"/>
</dbReference>
<dbReference type="PRINTS" id="PR00081">
    <property type="entry name" value="GDHRDH"/>
</dbReference>
<dbReference type="EMBL" id="SWLG01000023">
    <property type="protein sequence ID" value="TLS35350.1"/>
    <property type="molecule type" value="Genomic_DNA"/>
</dbReference>
<dbReference type="Pfam" id="PF13561">
    <property type="entry name" value="adh_short_C2"/>
    <property type="match status" value="1"/>
</dbReference>
<evidence type="ECO:0000259" key="3">
    <source>
        <dbReference type="SMART" id="SM00822"/>
    </source>
</evidence>